<feature type="compositionally biased region" description="Basic and acidic residues" evidence="1">
    <location>
        <begin position="737"/>
        <end position="753"/>
    </location>
</feature>
<evidence type="ECO:0000313" key="2">
    <source>
        <dbReference type="EMBL" id="KAI1865083.1"/>
    </source>
</evidence>
<reference evidence="2" key="1">
    <citation type="submission" date="2021-03" db="EMBL/GenBank/DDBJ databases">
        <title>Revisited historic fungal species revealed as producer of novel bioactive compounds through whole genome sequencing and comparative genomics.</title>
        <authorList>
            <person name="Vignolle G.A."/>
            <person name="Hochenegger N."/>
            <person name="Mach R.L."/>
            <person name="Mach-Aigner A.R."/>
            <person name="Javad Rahimi M."/>
            <person name="Salim K.A."/>
            <person name="Chan C.M."/>
            <person name="Lim L.B.L."/>
            <person name="Cai F."/>
            <person name="Druzhinina I.S."/>
            <person name="U'Ren J.M."/>
            <person name="Derntl C."/>
        </authorList>
    </citation>
    <scope>NUCLEOTIDE SEQUENCE</scope>
    <source>
        <strain evidence="2">TUCIM 5799</strain>
    </source>
</reference>
<feature type="region of interest" description="Disordered" evidence="1">
    <location>
        <begin position="729"/>
        <end position="753"/>
    </location>
</feature>
<comment type="caution">
    <text evidence="2">The sequence shown here is derived from an EMBL/GenBank/DDBJ whole genome shotgun (WGS) entry which is preliminary data.</text>
</comment>
<feature type="compositionally biased region" description="Low complexity" evidence="1">
    <location>
        <begin position="406"/>
        <end position="426"/>
    </location>
</feature>
<feature type="compositionally biased region" description="Basic and acidic residues" evidence="1">
    <location>
        <begin position="35"/>
        <end position="57"/>
    </location>
</feature>
<feature type="compositionally biased region" description="Polar residues" evidence="1">
    <location>
        <begin position="362"/>
        <end position="405"/>
    </location>
</feature>
<sequence length="753" mass="83791">MASTAGFPLSLHQDELSILLLSDSEDEDAPTTPRDTLHAREPSRADSMEQHEEEAARKKTKDAAANVPLHPIPAMQSAFAESLIEATAIPTVQKPKLRFGDAKERRARLIDADKDAKLHADIWRYRPGQSHHEIWKLMAQIAFGVYLLLNGIANSNIQVVNILQGHIDEVDEFLEVTMEDVKLALEDIQERIDFLKLPMQNVATFEKMLEDRAFRLQIVTGNEKIEHIVNRTALALKANVTDIEEGLKSTKEFAVYLGDQQHRPWRTTRPDVVDIFDAMKGNAEGWYKAFSDLRERAVALDNLLIKLGQMVADMDRRAGEVSRRTRVSPMSSAYELSIRASALMPLQFSVAPFSGLTADASRTSVISPQTSRTSVLSPQASRTSVLSPQHSRASMRSAPVTSPQASTKSSQRSSSSRAHSGSFSSRPESGALGTRSPSQNSPPSSPTARDTLPDFQYKPMQRRSSVPKRAPVLEIDTGSDVTDDPTEASRPSPIEEEGLYILQPRTYTPQPPAPLPSPMVRDPPEPKPLSPQPLSQPPTQQQAEVPRRTSLRQRLSLKGSHPPDFIQVPPRSSKRPVHQSPRVQIAEQAQVPDSAYGSDVDVRPPFHSVADHLADLSPPVFPHTIPSPRSDQQYFRPVQASPHSPLQRPWTAAPAAIPRPHTSATQYAGHQRNAPSAMGMSMLSNVTTMRSENKTLKKKRSAFGWLKKAFALDEDERAAFEARKLQQQTANPYYEGRSPKFIDGKRREDFRRY</sequence>
<evidence type="ECO:0000313" key="3">
    <source>
        <dbReference type="Proteomes" id="UP000829685"/>
    </source>
</evidence>
<name>A0A9P9WID8_9PEZI</name>
<feature type="region of interest" description="Disordered" evidence="1">
    <location>
        <begin position="362"/>
        <end position="578"/>
    </location>
</feature>
<feature type="compositionally biased region" description="Pro residues" evidence="1">
    <location>
        <begin position="526"/>
        <end position="536"/>
    </location>
</feature>
<feature type="region of interest" description="Disordered" evidence="1">
    <location>
        <begin position="21"/>
        <end position="62"/>
    </location>
</feature>
<protein>
    <submittedName>
        <fullName evidence="2">Uncharacterized protein</fullName>
    </submittedName>
</protein>
<dbReference type="AlphaFoldDB" id="A0A9P9WID8"/>
<gene>
    <name evidence="2" type="ORF">JX265_008130</name>
</gene>
<evidence type="ECO:0000256" key="1">
    <source>
        <dbReference type="SAM" id="MobiDB-lite"/>
    </source>
</evidence>
<dbReference type="OrthoDB" id="5389734at2759"/>
<keyword evidence="3" id="KW-1185">Reference proteome</keyword>
<proteinExistence type="predicted"/>
<dbReference type="EMBL" id="JAFIMR010000022">
    <property type="protein sequence ID" value="KAI1865083.1"/>
    <property type="molecule type" value="Genomic_DNA"/>
</dbReference>
<dbReference type="Proteomes" id="UP000829685">
    <property type="component" value="Unassembled WGS sequence"/>
</dbReference>
<organism evidence="2 3">
    <name type="scientific">Neoarthrinium moseri</name>
    <dbReference type="NCBI Taxonomy" id="1658444"/>
    <lineage>
        <taxon>Eukaryota</taxon>
        <taxon>Fungi</taxon>
        <taxon>Dikarya</taxon>
        <taxon>Ascomycota</taxon>
        <taxon>Pezizomycotina</taxon>
        <taxon>Sordariomycetes</taxon>
        <taxon>Xylariomycetidae</taxon>
        <taxon>Amphisphaeriales</taxon>
        <taxon>Apiosporaceae</taxon>
        <taxon>Neoarthrinium</taxon>
    </lineage>
</organism>
<accession>A0A9P9WID8</accession>